<proteinExistence type="predicted"/>
<sequence length="105" mass="11480">MFSSLANKGFATHVLLLCLLHLGLVLLLQVLFAAAVRLRLGLPADYAGPNLHHRIVLCSLLSLLSICDRPAVPVDFGGRRCCTNGDVNVMSVQERSLRRRIMALS</sequence>
<dbReference type="EMBL" id="HACM01011567">
    <property type="protein sequence ID" value="CRZ12009.1"/>
    <property type="molecule type" value="Transcribed_RNA"/>
</dbReference>
<accession>A0A0H5RTE8</accession>
<protein>
    <submittedName>
        <fullName evidence="1">Uncharacterized protein</fullName>
    </submittedName>
</protein>
<evidence type="ECO:0000313" key="1">
    <source>
        <dbReference type="EMBL" id="CRZ12009.1"/>
    </source>
</evidence>
<dbReference type="AlphaFoldDB" id="A0A0H5RTE8"/>
<reference evidence="1" key="1">
    <citation type="submission" date="2015-04" db="EMBL/GenBank/DDBJ databases">
        <title>The genome sequence of the plant pathogenic Rhizarian Plasmodiophora brassicae reveals insights in its biotrophic life cycle and the origin of chitin synthesis.</title>
        <authorList>
            <person name="Schwelm A."/>
            <person name="Fogelqvist J."/>
            <person name="Knaust A."/>
            <person name="Julke S."/>
            <person name="Lilja T."/>
            <person name="Dhandapani V."/>
            <person name="Bonilla-Rosso G."/>
            <person name="Karlsson M."/>
            <person name="Shevchenko A."/>
            <person name="Choi S.R."/>
            <person name="Kim H.G."/>
            <person name="Park J.Y."/>
            <person name="Lim Y.P."/>
            <person name="Ludwig-Muller J."/>
            <person name="Dixelius C."/>
        </authorList>
    </citation>
    <scope>NUCLEOTIDE SEQUENCE</scope>
    <source>
        <tissue evidence="1">Potato root galls</tissue>
    </source>
</reference>
<organism evidence="1">
    <name type="scientific">Spongospora subterranea</name>
    <dbReference type="NCBI Taxonomy" id="70186"/>
    <lineage>
        <taxon>Eukaryota</taxon>
        <taxon>Sar</taxon>
        <taxon>Rhizaria</taxon>
        <taxon>Endomyxa</taxon>
        <taxon>Phytomyxea</taxon>
        <taxon>Plasmodiophorida</taxon>
        <taxon>Plasmodiophoridae</taxon>
        <taxon>Spongospora</taxon>
    </lineage>
</organism>
<name>A0A0H5RTE8_9EUKA</name>